<gene>
    <name evidence="1" type="ORF">AVDCRST_MAG93-7140</name>
</gene>
<sequence length="65" mass="7516">MERDHGHLKQRVYAMRWFKQATSADTIARGHALVRNLRNAFSALTLHVPLNLRLSFAWSQLAQTI</sequence>
<dbReference type="EMBL" id="CADCTR010002412">
    <property type="protein sequence ID" value="CAA9351495.1"/>
    <property type="molecule type" value="Genomic_DNA"/>
</dbReference>
<protein>
    <submittedName>
        <fullName evidence="1">Uncharacterized protein</fullName>
    </submittedName>
</protein>
<evidence type="ECO:0000313" key="1">
    <source>
        <dbReference type="EMBL" id="CAA9351495.1"/>
    </source>
</evidence>
<organism evidence="1">
    <name type="scientific">uncultured Chloroflexia bacterium</name>
    <dbReference type="NCBI Taxonomy" id="1672391"/>
    <lineage>
        <taxon>Bacteria</taxon>
        <taxon>Bacillati</taxon>
        <taxon>Chloroflexota</taxon>
        <taxon>Chloroflexia</taxon>
        <taxon>environmental samples</taxon>
    </lineage>
</organism>
<accession>A0A6J4M6Y8</accession>
<name>A0A6J4M6Y8_9CHLR</name>
<reference evidence="1" key="1">
    <citation type="submission" date="2020-02" db="EMBL/GenBank/DDBJ databases">
        <authorList>
            <person name="Meier V. D."/>
        </authorList>
    </citation>
    <scope>NUCLEOTIDE SEQUENCE</scope>
    <source>
        <strain evidence="1">AVDCRST_MAG93</strain>
    </source>
</reference>
<proteinExistence type="predicted"/>
<dbReference type="AlphaFoldDB" id="A0A6J4M6Y8"/>